<gene>
    <name evidence="1" type="ORF">JOF44_003520</name>
</gene>
<proteinExistence type="predicted"/>
<evidence type="ECO:0000313" key="2">
    <source>
        <dbReference type="Proteomes" id="UP000698222"/>
    </source>
</evidence>
<evidence type="ECO:0000313" key="1">
    <source>
        <dbReference type="EMBL" id="MBP2410617.1"/>
    </source>
</evidence>
<reference evidence="1 2" key="1">
    <citation type="submission" date="2021-03" db="EMBL/GenBank/DDBJ databases">
        <title>Sequencing the genomes of 1000 actinobacteria strains.</title>
        <authorList>
            <person name="Klenk H.-P."/>
        </authorList>
    </citation>
    <scope>NUCLEOTIDE SEQUENCE [LARGE SCALE GENOMIC DNA]</scope>
    <source>
        <strain evidence="1 2">DSM 14564</strain>
    </source>
</reference>
<dbReference type="EMBL" id="JAGIOC010000001">
    <property type="protein sequence ID" value="MBP2410617.1"/>
    <property type="molecule type" value="Genomic_DNA"/>
</dbReference>
<accession>A0ABS4YP96</accession>
<comment type="caution">
    <text evidence="1">The sequence shown here is derived from an EMBL/GenBank/DDBJ whole genome shotgun (WGS) entry which is preliminary data.</text>
</comment>
<sequence>MFTQTGAEGYDVGGLTRQQIINDVLDRYENHIQYLSYAAEVGGASVLTPSTLGNVPLDVTE</sequence>
<dbReference type="Proteomes" id="UP000698222">
    <property type="component" value="Unassembled WGS sequence"/>
</dbReference>
<keyword evidence="2" id="KW-1185">Reference proteome</keyword>
<organism evidence="1 2">
    <name type="scientific">Brachybacterium fresconis</name>
    <dbReference type="NCBI Taxonomy" id="173363"/>
    <lineage>
        <taxon>Bacteria</taxon>
        <taxon>Bacillati</taxon>
        <taxon>Actinomycetota</taxon>
        <taxon>Actinomycetes</taxon>
        <taxon>Micrococcales</taxon>
        <taxon>Dermabacteraceae</taxon>
        <taxon>Brachybacterium</taxon>
    </lineage>
</organism>
<name>A0ABS4YP96_9MICO</name>
<protein>
    <submittedName>
        <fullName evidence="1">Uncharacterized protein</fullName>
    </submittedName>
</protein>
<dbReference type="RefSeq" id="WP_245349002.1">
    <property type="nucleotide sequence ID" value="NZ_BAAAJV010000008.1"/>
</dbReference>